<name>A0ABM0MVS0_SACKO</name>
<evidence type="ECO:0000313" key="11">
    <source>
        <dbReference type="RefSeq" id="XP_006824111.1"/>
    </source>
</evidence>
<dbReference type="InterPro" id="IPR029787">
    <property type="entry name" value="Nucleotide_cyclase"/>
</dbReference>
<feature type="domain" description="Guanylate cyclase" evidence="9">
    <location>
        <begin position="448"/>
        <end position="546"/>
    </location>
</feature>
<evidence type="ECO:0000259" key="9">
    <source>
        <dbReference type="PROSITE" id="PS50125"/>
    </source>
</evidence>
<proteinExistence type="predicted"/>
<gene>
    <name evidence="11" type="primary">LOC100375697</name>
</gene>
<dbReference type="PANTHER" id="PTHR11920">
    <property type="entry name" value="GUANYLYL CYCLASE"/>
    <property type="match status" value="1"/>
</dbReference>
<evidence type="ECO:0000256" key="2">
    <source>
        <dbReference type="ARBA" id="ARBA00022692"/>
    </source>
</evidence>
<accession>A0ABM0MVS0</accession>
<evidence type="ECO:0000256" key="5">
    <source>
        <dbReference type="ARBA" id="ARBA00023136"/>
    </source>
</evidence>
<comment type="subcellular location">
    <subcellularLocation>
        <location evidence="1">Membrane</location>
    </subcellularLocation>
</comment>
<dbReference type="RefSeq" id="XP_006824111.1">
    <property type="nucleotide sequence ID" value="XM_006824048.1"/>
</dbReference>
<keyword evidence="3" id="KW-0547">Nucleotide-binding</keyword>
<dbReference type="InterPro" id="IPR001054">
    <property type="entry name" value="A/G_cyclase"/>
</dbReference>
<dbReference type="InterPro" id="IPR013587">
    <property type="entry name" value="Nitrate/nitrite_sensing"/>
</dbReference>
<evidence type="ECO:0000256" key="3">
    <source>
        <dbReference type="ARBA" id="ARBA00022741"/>
    </source>
</evidence>
<keyword evidence="5 8" id="KW-0472">Membrane</keyword>
<evidence type="ECO:0000256" key="4">
    <source>
        <dbReference type="ARBA" id="ARBA00022989"/>
    </source>
</evidence>
<keyword evidence="10" id="KW-1185">Reference proteome</keyword>
<dbReference type="SUPFAM" id="SSF55073">
    <property type="entry name" value="Nucleotide cyclase"/>
    <property type="match status" value="1"/>
</dbReference>
<organism evidence="10 11">
    <name type="scientific">Saccoglossus kowalevskii</name>
    <name type="common">Acorn worm</name>
    <dbReference type="NCBI Taxonomy" id="10224"/>
    <lineage>
        <taxon>Eukaryota</taxon>
        <taxon>Metazoa</taxon>
        <taxon>Hemichordata</taxon>
        <taxon>Enteropneusta</taxon>
        <taxon>Harrimaniidae</taxon>
        <taxon>Saccoglossus</taxon>
    </lineage>
</organism>
<dbReference type="GeneID" id="100375697"/>
<evidence type="ECO:0000256" key="1">
    <source>
        <dbReference type="ARBA" id="ARBA00004370"/>
    </source>
</evidence>
<feature type="compositionally biased region" description="Polar residues" evidence="7">
    <location>
        <begin position="25"/>
        <end position="41"/>
    </location>
</feature>
<dbReference type="Pfam" id="PF08376">
    <property type="entry name" value="NIT"/>
    <property type="match status" value="1"/>
</dbReference>
<dbReference type="PANTHER" id="PTHR11920:SF501">
    <property type="entry name" value="GUANYLATE CYCLASE 32E"/>
    <property type="match status" value="1"/>
</dbReference>
<keyword evidence="2 8" id="KW-0812">Transmembrane</keyword>
<dbReference type="Gene3D" id="3.30.70.1230">
    <property type="entry name" value="Nucleotide cyclase"/>
    <property type="match status" value="2"/>
</dbReference>
<feature type="region of interest" description="Disordered" evidence="7">
    <location>
        <begin position="12"/>
        <end position="58"/>
    </location>
</feature>
<sequence length="652" mass="74390">MADTVEEIELDSIDSGDCGSDHTTQHSSDAGDQVGSSSNTKIAGGKVSLCRTTPHTQTGKRTQMLKMLTLTLVPIIVLAALAIIDLRATVRRNIDAIETRRNVRFSRQVGSLVHSLQIERDMTALYISSLEQARPMPERKIALISTYPVTDEVLDSLNDWPSYGTRTYQRFENKEKFAKSLFEYRLTLDIHNTTIYEVIDFYTDETQILIDWLYEAVGKCEGQGLWETLVAYQFLIVGMEQIGIERTLGAVFYTHGGFTRDEDHLWYMQKFQVGERNIWMSQKYSRLISEILNKKVHELDHDFRGTIEELREPIRLNNKSRIPSWQDSSHWFDNMTLYIDTLRGCQKRMADIILINLETLVHRDEAELGASIGTMALVLITCIIIIKTIEKLANDIQNYAVLLAEQSRSVMKQRKHTKMLRYQLLPKSVVIQLNSNKTVNAEFYSEATLFFSDMVGFTQLCEESSPSQIVEIMNNVYLHFDSRIKKYDTHTVEVVGDCYIVVSGIPNRNGSRHASEIAIMELDLVNCIKYMVVPHKPSTKMAIRVANRIHLSEATFMILKKMSIFALAARGDTLIKGRGMMPTYWLLGQQLAVEEEPDEFDDEVVNLNPNDISKQRPSCSKPEACHDWADECMTVGELQSNKAKNSPPKEIE</sequence>
<evidence type="ECO:0000256" key="6">
    <source>
        <dbReference type="ARBA" id="ARBA00023239"/>
    </source>
</evidence>
<reference evidence="11" key="1">
    <citation type="submission" date="2025-08" db="UniProtKB">
        <authorList>
            <consortium name="RefSeq"/>
        </authorList>
    </citation>
    <scope>IDENTIFICATION</scope>
    <source>
        <tissue evidence="11">Testes</tissue>
    </source>
</reference>
<protein>
    <submittedName>
        <fullName evidence="11">Uncharacterized protein LOC100375697</fullName>
    </submittedName>
</protein>
<dbReference type="CDD" id="cd07302">
    <property type="entry name" value="CHD"/>
    <property type="match status" value="1"/>
</dbReference>
<dbReference type="SMART" id="SM00044">
    <property type="entry name" value="CYCc"/>
    <property type="match status" value="1"/>
</dbReference>
<dbReference type="Proteomes" id="UP000694865">
    <property type="component" value="Unplaced"/>
</dbReference>
<evidence type="ECO:0000256" key="8">
    <source>
        <dbReference type="SAM" id="Phobius"/>
    </source>
</evidence>
<evidence type="ECO:0000256" key="7">
    <source>
        <dbReference type="SAM" id="MobiDB-lite"/>
    </source>
</evidence>
<keyword evidence="6" id="KW-0456">Lyase</keyword>
<dbReference type="InterPro" id="IPR050401">
    <property type="entry name" value="Cyclic_nucleotide_synthase"/>
</dbReference>
<feature type="transmembrane region" description="Helical" evidence="8">
    <location>
        <begin position="67"/>
        <end position="84"/>
    </location>
</feature>
<dbReference type="Pfam" id="PF00211">
    <property type="entry name" value="Guanylate_cyc"/>
    <property type="match status" value="1"/>
</dbReference>
<evidence type="ECO:0000313" key="10">
    <source>
        <dbReference type="Proteomes" id="UP000694865"/>
    </source>
</evidence>
<dbReference type="PROSITE" id="PS50125">
    <property type="entry name" value="GUANYLATE_CYCLASE_2"/>
    <property type="match status" value="1"/>
</dbReference>
<keyword evidence="4 8" id="KW-1133">Transmembrane helix</keyword>